<evidence type="ECO:0000313" key="1">
    <source>
        <dbReference type="EMBL" id="PMD15102.1"/>
    </source>
</evidence>
<organism evidence="1 2">
    <name type="scientific">Hyaloscypha hepaticicola</name>
    <dbReference type="NCBI Taxonomy" id="2082293"/>
    <lineage>
        <taxon>Eukaryota</taxon>
        <taxon>Fungi</taxon>
        <taxon>Dikarya</taxon>
        <taxon>Ascomycota</taxon>
        <taxon>Pezizomycotina</taxon>
        <taxon>Leotiomycetes</taxon>
        <taxon>Helotiales</taxon>
        <taxon>Hyaloscyphaceae</taxon>
        <taxon>Hyaloscypha</taxon>
    </lineage>
</organism>
<name>A0A2J6PM25_9HELO</name>
<gene>
    <name evidence="1" type="ORF">NA56DRAFT_664237</name>
</gene>
<reference evidence="1 2" key="1">
    <citation type="submission" date="2016-05" db="EMBL/GenBank/DDBJ databases">
        <title>A degradative enzymes factory behind the ericoid mycorrhizal symbiosis.</title>
        <authorList>
            <consortium name="DOE Joint Genome Institute"/>
            <person name="Martino E."/>
            <person name="Morin E."/>
            <person name="Grelet G."/>
            <person name="Kuo A."/>
            <person name="Kohler A."/>
            <person name="Daghino S."/>
            <person name="Barry K."/>
            <person name="Choi C."/>
            <person name="Cichocki N."/>
            <person name="Clum A."/>
            <person name="Copeland A."/>
            <person name="Hainaut M."/>
            <person name="Haridas S."/>
            <person name="Labutti K."/>
            <person name="Lindquist E."/>
            <person name="Lipzen A."/>
            <person name="Khouja H.-R."/>
            <person name="Murat C."/>
            <person name="Ohm R."/>
            <person name="Olson A."/>
            <person name="Spatafora J."/>
            <person name="Veneault-Fourrey C."/>
            <person name="Henrissat B."/>
            <person name="Grigoriev I."/>
            <person name="Martin F."/>
            <person name="Perotto S."/>
        </authorList>
    </citation>
    <scope>NUCLEOTIDE SEQUENCE [LARGE SCALE GENOMIC DNA]</scope>
    <source>
        <strain evidence="1 2">UAMH 7357</strain>
    </source>
</reference>
<dbReference type="Proteomes" id="UP000235672">
    <property type="component" value="Unassembled WGS sequence"/>
</dbReference>
<proteinExistence type="predicted"/>
<dbReference type="AlphaFoldDB" id="A0A2J6PM25"/>
<keyword evidence="2" id="KW-1185">Reference proteome</keyword>
<dbReference type="STRING" id="1745343.A0A2J6PM25"/>
<sequence>MLSLSKSQRSLGSLCHIEVFPVLVTMKLVTPLNASAQICGPTGDKPLMLFNRDLIGLRYVEQLLLYKLSNITTEGGKQLPREVWDKIIEFAWPQEFKPFCFAQAIALRRCPKAELLQCREVFVQRLQPYPTTRCGAFIHREDVNEFEEFARTPTLFSSMHELYEDFHREIDELMAMHPEEEHTPASQYDGEDPFEIYFTPIDDILPRDYTCLFADLTVPDVIAWVEDGFCRACMSGSLLRGAGAGWQSCRYICPACSNRECPICGGPCLPCGVQVPCPLCIGVDISEEHEEFFAKYKDGSAPEEEEETALADRLQQRMNQLGYEMWEDDDPCPGSARFE</sequence>
<dbReference type="OrthoDB" id="4501419at2759"/>
<dbReference type="EMBL" id="KZ613516">
    <property type="protein sequence ID" value="PMD15102.1"/>
    <property type="molecule type" value="Genomic_DNA"/>
</dbReference>
<evidence type="ECO:0000313" key="2">
    <source>
        <dbReference type="Proteomes" id="UP000235672"/>
    </source>
</evidence>
<accession>A0A2J6PM25</accession>
<protein>
    <submittedName>
        <fullName evidence="1">Uncharacterized protein</fullName>
    </submittedName>
</protein>